<evidence type="ECO:0000313" key="2">
    <source>
        <dbReference type="EMBL" id="MDC7227985.1"/>
    </source>
</evidence>
<dbReference type="AlphaFoldDB" id="A0AAJ1IIS6"/>
<gene>
    <name evidence="2" type="ORF">PQJ61_14565</name>
</gene>
<dbReference type="PANTHER" id="PTHR42663:SF6">
    <property type="entry name" value="HYDROLASE C777.06C-RELATED"/>
    <property type="match status" value="1"/>
</dbReference>
<dbReference type="InterPro" id="IPR036866">
    <property type="entry name" value="RibonucZ/Hydroxyglut_hydro"/>
</dbReference>
<dbReference type="SUPFAM" id="SSF56281">
    <property type="entry name" value="Metallo-hydrolase/oxidoreductase"/>
    <property type="match status" value="1"/>
</dbReference>
<comment type="caution">
    <text evidence="2">The sequence shown here is derived from an EMBL/GenBank/DDBJ whole genome shotgun (WGS) entry which is preliminary data.</text>
</comment>
<evidence type="ECO:0000313" key="3">
    <source>
        <dbReference type="Proteomes" id="UP001221217"/>
    </source>
</evidence>
<name>A0AAJ1IIS6_9SPIO</name>
<dbReference type="EMBL" id="JAQQAL010000037">
    <property type="protein sequence ID" value="MDC7227985.1"/>
    <property type="molecule type" value="Genomic_DNA"/>
</dbReference>
<dbReference type="Proteomes" id="UP001221217">
    <property type="component" value="Unassembled WGS sequence"/>
</dbReference>
<organism evidence="2 3">
    <name type="scientific">Candidatus Thalassospirochaeta sargassi</name>
    <dbReference type="NCBI Taxonomy" id="3119039"/>
    <lineage>
        <taxon>Bacteria</taxon>
        <taxon>Pseudomonadati</taxon>
        <taxon>Spirochaetota</taxon>
        <taxon>Spirochaetia</taxon>
        <taxon>Spirochaetales</taxon>
        <taxon>Spirochaetaceae</taxon>
        <taxon>Candidatus Thalassospirochaeta</taxon>
    </lineage>
</organism>
<accession>A0AAJ1IIS6</accession>
<evidence type="ECO:0000259" key="1">
    <source>
        <dbReference type="SMART" id="SM00849"/>
    </source>
</evidence>
<proteinExistence type="predicted"/>
<dbReference type="SMART" id="SM00849">
    <property type="entry name" value="Lactamase_B"/>
    <property type="match status" value="1"/>
</dbReference>
<dbReference type="InterPro" id="IPR001279">
    <property type="entry name" value="Metallo-B-lactamas"/>
</dbReference>
<dbReference type="Pfam" id="PF12706">
    <property type="entry name" value="Lactamase_B_2"/>
    <property type="match status" value="1"/>
</dbReference>
<dbReference type="PANTHER" id="PTHR42663">
    <property type="entry name" value="HYDROLASE C777.06C-RELATED-RELATED"/>
    <property type="match status" value="1"/>
</dbReference>
<sequence length="257" mass="28885">MLVTVLGSGTSFGVPSINCDCPVCTSDDPHDKRTRTSVWIQTENTSVIIDTSTDFRAQALREKIPSLDALFFTHCHADHIHGIDDIRPFTFHKTIPVYGNEVTIKEFRNRFSYIFMDTQKGGGKPRISLNPISDKDTAERRTINIGDVELLPVPIKHGKLDVLGYRINNFAYLTDCNLIPESSYEKLDGVEYLVIDALRYQPHPTHFTIPEAIEASRRIGAGKTWLTHLCHDVGHEDLKQELPDGIAPAFDGLKIEI</sequence>
<reference evidence="2 3" key="1">
    <citation type="submission" date="2022-12" db="EMBL/GenBank/DDBJ databases">
        <title>Metagenome assembled genome from gulf of manar.</title>
        <authorList>
            <person name="Kohli P."/>
            <person name="Pk S."/>
            <person name="Venkata Ramana C."/>
            <person name="Sasikala C."/>
        </authorList>
    </citation>
    <scope>NUCLEOTIDE SEQUENCE [LARGE SCALE GENOMIC DNA]</scope>
    <source>
        <strain evidence="2">JB008</strain>
    </source>
</reference>
<dbReference type="Gene3D" id="3.60.15.10">
    <property type="entry name" value="Ribonuclease Z/Hydroxyacylglutathione hydrolase-like"/>
    <property type="match status" value="1"/>
</dbReference>
<protein>
    <submittedName>
        <fullName evidence="2">MBL fold metallo-hydrolase</fullName>
    </submittedName>
</protein>
<feature type="domain" description="Metallo-beta-lactamase" evidence="1">
    <location>
        <begin position="34"/>
        <end position="228"/>
    </location>
</feature>
<dbReference type="CDD" id="cd16279">
    <property type="entry name" value="metallo-hydrolase-like_MBL-fold"/>
    <property type="match status" value="1"/>
</dbReference>